<evidence type="ECO:0000313" key="3">
    <source>
        <dbReference type="EMBL" id="KAI8039633.1"/>
    </source>
</evidence>
<keyword evidence="2" id="KW-0732">Signal</keyword>
<accession>A0A9P9YMC0</accession>
<organism evidence="3 4">
    <name type="scientific">Drosophila gunungcola</name>
    <name type="common">fruit fly</name>
    <dbReference type="NCBI Taxonomy" id="103775"/>
    <lineage>
        <taxon>Eukaryota</taxon>
        <taxon>Metazoa</taxon>
        <taxon>Ecdysozoa</taxon>
        <taxon>Arthropoda</taxon>
        <taxon>Hexapoda</taxon>
        <taxon>Insecta</taxon>
        <taxon>Pterygota</taxon>
        <taxon>Neoptera</taxon>
        <taxon>Endopterygota</taxon>
        <taxon>Diptera</taxon>
        <taxon>Brachycera</taxon>
        <taxon>Muscomorpha</taxon>
        <taxon>Ephydroidea</taxon>
        <taxon>Drosophilidae</taxon>
        <taxon>Drosophila</taxon>
        <taxon>Sophophora</taxon>
    </lineage>
</organism>
<dbReference type="EMBL" id="JAMKOV010000005">
    <property type="protein sequence ID" value="KAI8039633.1"/>
    <property type="molecule type" value="Genomic_DNA"/>
</dbReference>
<dbReference type="Proteomes" id="UP001059596">
    <property type="component" value="Unassembled WGS sequence"/>
</dbReference>
<comment type="caution">
    <text evidence="3">The sequence shown here is derived from an EMBL/GenBank/DDBJ whole genome shotgun (WGS) entry which is preliminary data.</text>
</comment>
<feature type="compositionally biased region" description="Low complexity" evidence="1">
    <location>
        <begin position="62"/>
        <end position="79"/>
    </location>
</feature>
<evidence type="ECO:0000313" key="4">
    <source>
        <dbReference type="Proteomes" id="UP001059596"/>
    </source>
</evidence>
<gene>
    <name evidence="3" type="ORF">M5D96_007053</name>
</gene>
<evidence type="ECO:0000256" key="1">
    <source>
        <dbReference type="SAM" id="MobiDB-lite"/>
    </source>
</evidence>
<feature type="signal peptide" evidence="2">
    <location>
        <begin position="1"/>
        <end position="25"/>
    </location>
</feature>
<feature type="region of interest" description="Disordered" evidence="1">
    <location>
        <begin position="60"/>
        <end position="110"/>
    </location>
</feature>
<dbReference type="AlphaFoldDB" id="A0A9P9YMC0"/>
<reference evidence="3" key="1">
    <citation type="journal article" date="2023" name="Genome Biol. Evol.">
        <title>Long-read-based Genome Assembly of Drosophila gunungcola Reveals Fewer Chemosensory Genes in Flower-breeding Species.</title>
        <authorList>
            <person name="Negi A."/>
            <person name="Liao B.Y."/>
            <person name="Yeh S.D."/>
        </authorList>
    </citation>
    <scope>NUCLEOTIDE SEQUENCE</scope>
    <source>
        <strain evidence="3">Sukarami</strain>
    </source>
</reference>
<feature type="compositionally biased region" description="Basic residues" evidence="1">
    <location>
        <begin position="81"/>
        <end position="95"/>
    </location>
</feature>
<proteinExistence type="predicted"/>
<name>A0A9P9YMC0_9MUSC</name>
<keyword evidence="4" id="KW-1185">Reference proteome</keyword>
<sequence length="110" mass="12198">MKPIIRIGALCLVVFVLSNLDVLRAQYTPSSSSPSTSSQGNPKQVYVSNLTYTVARKIRVGSTTASSTRSRSSRTNSNRKLNAKRSQAKRSQRANRKSDNRKTNARRVRG</sequence>
<protein>
    <submittedName>
        <fullName evidence="3">Uncharacterized protein</fullName>
    </submittedName>
</protein>
<feature type="chain" id="PRO_5040457980" evidence="2">
    <location>
        <begin position="26"/>
        <end position="110"/>
    </location>
</feature>
<evidence type="ECO:0000256" key="2">
    <source>
        <dbReference type="SAM" id="SignalP"/>
    </source>
</evidence>